<feature type="transmembrane region" description="Helical" evidence="7">
    <location>
        <begin position="820"/>
        <end position="840"/>
    </location>
</feature>
<keyword evidence="11" id="KW-1185">Reference proteome</keyword>
<feature type="transmembrane region" description="Helical" evidence="7">
    <location>
        <begin position="448"/>
        <end position="469"/>
    </location>
</feature>
<feature type="transmembrane region" description="Helical" evidence="7">
    <location>
        <begin position="280"/>
        <end position="306"/>
    </location>
</feature>
<evidence type="ECO:0000256" key="6">
    <source>
        <dbReference type="ARBA" id="ARBA00038076"/>
    </source>
</evidence>
<dbReference type="PANTHER" id="PTHR30572:SF4">
    <property type="entry name" value="ABC TRANSPORTER PERMEASE YTRF"/>
    <property type="match status" value="1"/>
</dbReference>
<feature type="domain" description="MacB-like periplasmic core" evidence="9">
    <location>
        <begin position="503"/>
        <end position="697"/>
    </location>
</feature>
<comment type="similarity">
    <text evidence="6">Belongs to the ABC-4 integral membrane protein family.</text>
</comment>
<keyword evidence="2" id="KW-1003">Cell membrane</keyword>
<evidence type="ECO:0000256" key="1">
    <source>
        <dbReference type="ARBA" id="ARBA00004651"/>
    </source>
</evidence>
<evidence type="ECO:0000256" key="5">
    <source>
        <dbReference type="ARBA" id="ARBA00023136"/>
    </source>
</evidence>
<feature type="transmembrane region" description="Helical" evidence="7">
    <location>
        <begin position="331"/>
        <end position="356"/>
    </location>
</feature>
<feature type="transmembrane region" description="Helical" evidence="7">
    <location>
        <begin position="504"/>
        <end position="524"/>
    </location>
</feature>
<reference evidence="10 11" key="1">
    <citation type="submission" date="2023-09" db="EMBL/GenBank/DDBJ databases">
        <title>Description of three actinobacteria isolated from air of manufacturing shop in a pharmaceutical factory.</title>
        <authorList>
            <person name="Zhang D.-F."/>
        </authorList>
    </citation>
    <scope>NUCLEOTIDE SEQUENCE [LARGE SCALE GENOMIC DNA]</scope>
    <source>
        <strain evidence="10 11">LY-0111</strain>
    </source>
</reference>
<dbReference type="EMBL" id="JAVKGR010000009">
    <property type="protein sequence ID" value="MDR8019615.1"/>
    <property type="molecule type" value="Genomic_DNA"/>
</dbReference>
<keyword evidence="5 7" id="KW-0472">Membrane</keyword>
<evidence type="ECO:0000259" key="8">
    <source>
        <dbReference type="Pfam" id="PF02687"/>
    </source>
</evidence>
<dbReference type="Pfam" id="PF02687">
    <property type="entry name" value="FtsX"/>
    <property type="match status" value="2"/>
</dbReference>
<dbReference type="Pfam" id="PF12704">
    <property type="entry name" value="MacB_PCD"/>
    <property type="match status" value="2"/>
</dbReference>
<keyword evidence="3 7" id="KW-0812">Transmembrane</keyword>
<organism evidence="10 11">
    <name type="scientific">Nesterenkonia aerolata</name>
    <dbReference type="NCBI Taxonomy" id="3074079"/>
    <lineage>
        <taxon>Bacteria</taxon>
        <taxon>Bacillati</taxon>
        <taxon>Actinomycetota</taxon>
        <taxon>Actinomycetes</taxon>
        <taxon>Micrococcales</taxon>
        <taxon>Micrococcaceae</taxon>
        <taxon>Nesterenkonia</taxon>
    </lineage>
</organism>
<feature type="domain" description="ABC3 transporter permease C-terminal" evidence="8">
    <location>
        <begin position="284"/>
        <end position="405"/>
    </location>
</feature>
<dbReference type="InterPro" id="IPR025857">
    <property type="entry name" value="MacB_PCD"/>
</dbReference>
<feature type="transmembrane region" description="Helical" evidence="7">
    <location>
        <begin position="376"/>
        <end position="397"/>
    </location>
</feature>
<dbReference type="Proteomes" id="UP001251870">
    <property type="component" value="Unassembled WGS sequence"/>
</dbReference>
<accession>A0ABU2DTK7</accession>
<name>A0ABU2DTK7_9MICC</name>
<dbReference type="InterPro" id="IPR050250">
    <property type="entry name" value="Macrolide_Exporter_MacB"/>
</dbReference>
<dbReference type="RefSeq" id="WP_310548609.1">
    <property type="nucleotide sequence ID" value="NZ_JAVKGR010000009.1"/>
</dbReference>
<feature type="transmembrane region" description="Helical" evidence="7">
    <location>
        <begin position="30"/>
        <end position="51"/>
    </location>
</feature>
<evidence type="ECO:0000256" key="3">
    <source>
        <dbReference type="ARBA" id="ARBA00022692"/>
    </source>
</evidence>
<protein>
    <submittedName>
        <fullName evidence="10">FtsX-like permease family protein</fullName>
    </submittedName>
</protein>
<evidence type="ECO:0000256" key="7">
    <source>
        <dbReference type="SAM" id="Phobius"/>
    </source>
</evidence>
<sequence length="854" mass="89838">MDAHQRRDLGTVKVMWRAVWRGLKVRKVRLVLSAVAVMLGVAFVVAAQIFMATLNQTFASIVAGTASEVMVTDGDESMEGSQLSAPEFSEEMIAEMEGLAEVERAEGSVLAEGVYVYVDEEMVGSPMAPTFGFNYHDLPGLYGEGAQLVEGSMPQTMDEVALDPETLERGDIDIGDEVLVITPYGGQRETTVTGSVTLEAPSFGGATISVFDTESAQRLLGDREGYFHAIDVQAASGYSHQEAAEAIRGVVPDTATVQTGEEYVEEQAEGLSSQLGFLNILLFGFALVALGVGTFLIVNTFAMLIAQRRRELALYRAVGARRGQVQRMVMAEALVLGVLASAVGVLAGIGVALGIIQLFTAIGLDIQAAGLVLQPVSLLLAFGFGVLVTLIAAWVPVRATSGISPVEALQAAEVRRELSWTRVIIGAVLLVLGLGLLGLVLAERSASAAVLGGVVLAVAVALALISPVLGRPFVAGAGLVWGRLFGRTGSLAALNAQRNPRRTGVTASALMIGLALVTTLSVVAESTRSSVEQMADDTMAADLLVTTPANLTIPPQIAESIADVDGVDEVSAAAMLPLRVAGEDQAFFAEDELGTISPVDVVSGSTDDLDAGSIAVSESRAEELSLSLGDEVEATSNGRTLSLDVVAIYRSTAITLPSWVGSPELVTAFDWPEQDMFIGLVLDDGAEAETVKDEVSAAAEAFPPAEVYDAEGFGQMRAEQVDQIVGMVYALLVLAVVIALLGVVNTLALSVAERQREMGLLRAVGMRRGTVRNMVRLESVTISLWGAVLGIGAGLLFGIAVQRFSQDQGIMFLAVPWWQLLGYLVLAAVVGVLAAFWPAWRASRTDILTAISGD</sequence>
<evidence type="ECO:0000313" key="11">
    <source>
        <dbReference type="Proteomes" id="UP001251870"/>
    </source>
</evidence>
<evidence type="ECO:0000313" key="10">
    <source>
        <dbReference type="EMBL" id="MDR8019615.1"/>
    </source>
</evidence>
<keyword evidence="4 7" id="KW-1133">Transmembrane helix</keyword>
<feature type="transmembrane region" description="Helical" evidence="7">
    <location>
        <begin position="782"/>
        <end position="800"/>
    </location>
</feature>
<proteinExistence type="inferred from homology"/>
<gene>
    <name evidence="10" type="ORF">RIL96_08575</name>
</gene>
<dbReference type="PANTHER" id="PTHR30572">
    <property type="entry name" value="MEMBRANE COMPONENT OF TRANSPORTER-RELATED"/>
    <property type="match status" value="1"/>
</dbReference>
<evidence type="ECO:0000256" key="4">
    <source>
        <dbReference type="ARBA" id="ARBA00022989"/>
    </source>
</evidence>
<feature type="domain" description="MacB-like periplasmic core" evidence="9">
    <location>
        <begin position="31"/>
        <end position="249"/>
    </location>
</feature>
<evidence type="ECO:0000256" key="2">
    <source>
        <dbReference type="ARBA" id="ARBA00022475"/>
    </source>
</evidence>
<comment type="subcellular location">
    <subcellularLocation>
        <location evidence="1">Cell membrane</location>
        <topology evidence="1">Multi-pass membrane protein</topology>
    </subcellularLocation>
</comment>
<feature type="transmembrane region" description="Helical" evidence="7">
    <location>
        <begin position="727"/>
        <end position="752"/>
    </location>
</feature>
<evidence type="ECO:0000259" key="9">
    <source>
        <dbReference type="Pfam" id="PF12704"/>
    </source>
</evidence>
<feature type="transmembrane region" description="Helical" evidence="7">
    <location>
        <begin position="418"/>
        <end position="442"/>
    </location>
</feature>
<comment type="caution">
    <text evidence="10">The sequence shown here is derived from an EMBL/GenBank/DDBJ whole genome shotgun (WGS) entry which is preliminary data.</text>
</comment>
<dbReference type="InterPro" id="IPR003838">
    <property type="entry name" value="ABC3_permease_C"/>
</dbReference>
<feature type="domain" description="ABC3 transporter permease C-terminal" evidence="8">
    <location>
        <begin position="730"/>
        <end position="846"/>
    </location>
</feature>